<keyword evidence="8" id="KW-1185">Reference proteome</keyword>
<sequence length="351" mass="38772">MFNLLGFEFSSSFITTPVSVIIVILAIYLGLRWLKSFFVMTPQQHVRIVETFGRFTGYRKAGLSIKFPWPFQRARSPFSLQTKQISLQLGVKSKDNAFVTMPISLQYRVIPSAVEAAFYELHNPEEQIESYVATDARAVAAARTFDQLYTDRDEFTRTVRESLDEAINAYGYEIRAVLIDDPRPTPEMISAFNEVLASQRRLEAAHNDGEAEKIKRTKSAEASAAAMSITARGIAASRSIIAEGNARALAAFRADTTLTDADAMAFMMEINRLEALRDAASHGGKTVLVTGDAHAGNYETRALLSALAIDDGPKSEKDAGRETGLIGNLKQHIAPLKTDEANDERIKTKND</sequence>
<evidence type="ECO:0000313" key="7">
    <source>
        <dbReference type="Proteomes" id="UP000313390"/>
    </source>
</evidence>
<dbReference type="Pfam" id="PF01145">
    <property type="entry name" value="Band_7"/>
    <property type="match status" value="1"/>
</dbReference>
<keyword evidence="3" id="KW-0812">Transmembrane</keyword>
<feature type="region of interest" description="Disordered" evidence="2">
    <location>
        <begin position="312"/>
        <end position="351"/>
    </location>
</feature>
<feature type="compositionally biased region" description="Basic and acidic residues" evidence="2">
    <location>
        <begin position="312"/>
        <end position="321"/>
    </location>
</feature>
<dbReference type="Proteomes" id="UP000553980">
    <property type="component" value="Unassembled WGS sequence"/>
</dbReference>
<reference evidence="6 7" key="1">
    <citation type="journal article" date="2011" name="Int. J. Syst. Evol. Microbiol.">
        <title>Ochrobactrum pecoris sp. nov., isolated from farm animals.</title>
        <authorList>
            <person name="Kampfer P."/>
            <person name="Huber B."/>
            <person name="Busse H.J."/>
            <person name="Scholz H.C."/>
            <person name="Tomaso H."/>
            <person name="Hotzel H."/>
            <person name="Melzer F."/>
        </authorList>
    </citation>
    <scope>NUCLEOTIDE SEQUENCE [LARGE SCALE GENOMIC DNA]</scope>
    <source>
        <strain evidence="6 7">08RB2639</strain>
    </source>
</reference>
<dbReference type="InterPro" id="IPR001107">
    <property type="entry name" value="Band_7"/>
</dbReference>
<dbReference type="Gene3D" id="3.30.479.30">
    <property type="entry name" value="Band 7 domain"/>
    <property type="match status" value="1"/>
</dbReference>
<feature type="domain" description="Band 7" evidence="4">
    <location>
        <begin position="36"/>
        <end position="196"/>
    </location>
</feature>
<name>A0A5C5CCN2_9HYPH</name>
<dbReference type="RefSeq" id="WP_138787106.1">
    <property type="nucleotide sequence ID" value="NZ_JACIEX010000015.1"/>
</dbReference>
<dbReference type="OrthoDB" id="9809197at2"/>
<evidence type="ECO:0000256" key="3">
    <source>
        <dbReference type="SAM" id="Phobius"/>
    </source>
</evidence>
<dbReference type="EMBL" id="VEWK01000016">
    <property type="protein sequence ID" value="TNV09070.1"/>
    <property type="molecule type" value="Genomic_DNA"/>
</dbReference>
<dbReference type="SUPFAM" id="SSF117892">
    <property type="entry name" value="Band 7/SPFH domain"/>
    <property type="match status" value="1"/>
</dbReference>
<dbReference type="GO" id="GO:0008233">
    <property type="term" value="F:peptidase activity"/>
    <property type="evidence" value="ECO:0007669"/>
    <property type="project" value="UniProtKB-KW"/>
</dbReference>
<organism evidence="6 7">
    <name type="scientific">Brucella pecoris</name>
    <dbReference type="NCBI Taxonomy" id="867683"/>
    <lineage>
        <taxon>Bacteria</taxon>
        <taxon>Pseudomonadati</taxon>
        <taxon>Pseudomonadota</taxon>
        <taxon>Alphaproteobacteria</taxon>
        <taxon>Hyphomicrobiales</taxon>
        <taxon>Brucellaceae</taxon>
        <taxon>Brucella/Ochrobactrum group</taxon>
        <taxon>Brucella</taxon>
    </lineage>
</organism>
<evidence type="ECO:0000256" key="2">
    <source>
        <dbReference type="SAM" id="MobiDB-lite"/>
    </source>
</evidence>
<dbReference type="AlphaFoldDB" id="A0A5C5CCN2"/>
<evidence type="ECO:0000313" key="6">
    <source>
        <dbReference type="EMBL" id="TNV09070.1"/>
    </source>
</evidence>
<keyword evidence="5" id="KW-0645">Protease</keyword>
<evidence type="ECO:0000259" key="4">
    <source>
        <dbReference type="SMART" id="SM00244"/>
    </source>
</evidence>
<evidence type="ECO:0000313" key="8">
    <source>
        <dbReference type="Proteomes" id="UP000553980"/>
    </source>
</evidence>
<keyword evidence="3" id="KW-0472">Membrane</keyword>
<dbReference type="EMBL" id="JACIEX010000015">
    <property type="protein sequence ID" value="MBB4095907.1"/>
    <property type="molecule type" value="Genomic_DNA"/>
</dbReference>
<protein>
    <submittedName>
        <fullName evidence="5">Regulator of protease activity HflC (Stomatin/prohibitin superfamily)</fullName>
    </submittedName>
</protein>
<dbReference type="PANTHER" id="PTHR43327">
    <property type="entry name" value="STOMATIN-LIKE PROTEIN 2, MITOCHONDRIAL"/>
    <property type="match status" value="1"/>
</dbReference>
<feature type="transmembrane region" description="Helical" evidence="3">
    <location>
        <begin position="12"/>
        <end position="31"/>
    </location>
</feature>
<dbReference type="GO" id="GO:0016020">
    <property type="term" value="C:membrane"/>
    <property type="evidence" value="ECO:0007669"/>
    <property type="project" value="UniProtKB-SubCell"/>
</dbReference>
<comment type="caution">
    <text evidence="6">The sequence shown here is derived from an EMBL/GenBank/DDBJ whole genome shotgun (WGS) entry which is preliminary data.</text>
</comment>
<gene>
    <name evidence="6" type="ORF">FIB18_21890</name>
    <name evidence="5" type="ORF">GGQ79_004460</name>
</gene>
<proteinExistence type="predicted"/>
<reference evidence="5 8" key="3">
    <citation type="submission" date="2020-08" db="EMBL/GenBank/DDBJ databases">
        <title>Genomic Encyclopedia of Type Strains, Phase IV (KMG-IV): sequencing the most valuable type-strain genomes for metagenomic binning, comparative biology and taxonomic classification.</title>
        <authorList>
            <person name="Goeker M."/>
        </authorList>
    </citation>
    <scope>NUCLEOTIDE SEQUENCE [LARGE SCALE GENOMIC DNA]</scope>
    <source>
        <strain evidence="5 8">DSM 23868</strain>
    </source>
</reference>
<evidence type="ECO:0000313" key="5">
    <source>
        <dbReference type="EMBL" id="MBB4095907.1"/>
    </source>
</evidence>
<accession>A0A5C5CCN2</accession>
<evidence type="ECO:0000256" key="1">
    <source>
        <dbReference type="ARBA" id="ARBA00004167"/>
    </source>
</evidence>
<keyword evidence="5" id="KW-0378">Hydrolase</keyword>
<dbReference type="SMART" id="SM00244">
    <property type="entry name" value="PHB"/>
    <property type="match status" value="1"/>
</dbReference>
<dbReference type="PANTHER" id="PTHR43327:SF10">
    <property type="entry name" value="STOMATIN-LIKE PROTEIN 2, MITOCHONDRIAL"/>
    <property type="match status" value="1"/>
</dbReference>
<dbReference type="InterPro" id="IPR050710">
    <property type="entry name" value="Band7/mec-2_domain"/>
</dbReference>
<feature type="compositionally biased region" description="Basic and acidic residues" evidence="2">
    <location>
        <begin position="337"/>
        <end position="351"/>
    </location>
</feature>
<dbReference type="GO" id="GO:0006508">
    <property type="term" value="P:proteolysis"/>
    <property type="evidence" value="ECO:0007669"/>
    <property type="project" value="UniProtKB-KW"/>
</dbReference>
<reference evidence="6" key="2">
    <citation type="submission" date="2019-06" db="EMBL/GenBank/DDBJ databases">
        <authorList>
            <person name="Hu M."/>
        </authorList>
    </citation>
    <scope>NUCLEOTIDE SEQUENCE</scope>
    <source>
        <strain evidence="6">08RB2639</strain>
    </source>
</reference>
<keyword evidence="3" id="KW-1133">Transmembrane helix</keyword>
<dbReference type="InterPro" id="IPR036013">
    <property type="entry name" value="Band_7/SPFH_dom_sf"/>
</dbReference>
<dbReference type="Proteomes" id="UP000313390">
    <property type="component" value="Unassembled WGS sequence"/>
</dbReference>
<comment type="subcellular location">
    <subcellularLocation>
        <location evidence="1">Membrane</location>
        <topology evidence="1">Single-pass membrane protein</topology>
    </subcellularLocation>
</comment>